<dbReference type="RefSeq" id="WP_345592257.1">
    <property type="nucleotide sequence ID" value="NZ_BAABJG010000029.1"/>
</dbReference>
<sequence length="374" mass="42205">MRLLPISMVHPGMKLGKPIVSEEGQTMLSYHSELSLPDIRKLKLMGFQQLHIDDPRTEDIRITDAVREETSAAVRYHLMPAFQRLQQSGDWNSGDMRSLSQAALQSMKLIVEDLQEQNRQSPEDDSIWLMHTYKSSLSILDQLCQNALNVCVYATRIGIVDGYGQDDLYAFGLGGMLHDIGNTQVSPKLLLKTAPLTPLEYEEIQKHTEYGYKIVKDAPDIPLLSAHCTLQHHEKINGSGYPAGLTKAGIHPFAQWIGLLDAYDAMTNPRPYRPAFSPEHALENLFTRAGTLYDREKVDSFRSRAVIYPVGLSVRLSTGQIGIVSKHNPSFKHRPVVRILTNEQGQELLQPVEIDLSRHLHIRIYRIGEDALVH</sequence>
<dbReference type="PROSITE" id="PS51832">
    <property type="entry name" value="HD_GYP"/>
    <property type="match status" value="1"/>
</dbReference>
<dbReference type="InterPro" id="IPR003607">
    <property type="entry name" value="HD/PDEase_dom"/>
</dbReference>
<reference evidence="3" key="1">
    <citation type="journal article" date="2019" name="Int. J. Syst. Evol. Microbiol.">
        <title>The Global Catalogue of Microorganisms (GCM) 10K type strain sequencing project: providing services to taxonomists for standard genome sequencing and annotation.</title>
        <authorList>
            <consortium name="The Broad Institute Genomics Platform"/>
            <consortium name="The Broad Institute Genome Sequencing Center for Infectious Disease"/>
            <person name="Wu L."/>
            <person name="Ma J."/>
        </authorList>
    </citation>
    <scope>NUCLEOTIDE SEQUENCE [LARGE SCALE GENOMIC DNA]</scope>
    <source>
        <strain evidence="3">CCUG 53270</strain>
    </source>
</reference>
<accession>A0ABW3ULP5</accession>
<dbReference type="InterPro" id="IPR037522">
    <property type="entry name" value="HD_GYP_dom"/>
</dbReference>
<dbReference type="SUPFAM" id="SSF109604">
    <property type="entry name" value="HD-domain/PDEase-like"/>
    <property type="match status" value="1"/>
</dbReference>
<dbReference type="EC" id="3.1.4.-" evidence="2"/>
<name>A0ABW3ULP5_9BACL</name>
<comment type="caution">
    <text evidence="2">The sequence shown here is derived from an EMBL/GenBank/DDBJ whole genome shotgun (WGS) entry which is preliminary data.</text>
</comment>
<dbReference type="EMBL" id="JBHTLU010000014">
    <property type="protein sequence ID" value="MFD1221144.1"/>
    <property type="molecule type" value="Genomic_DNA"/>
</dbReference>
<evidence type="ECO:0000313" key="3">
    <source>
        <dbReference type="Proteomes" id="UP001597180"/>
    </source>
</evidence>
<keyword evidence="2" id="KW-0378">Hydrolase</keyword>
<organism evidence="2 3">
    <name type="scientific">Paenibacillus vulneris</name>
    <dbReference type="NCBI Taxonomy" id="1133364"/>
    <lineage>
        <taxon>Bacteria</taxon>
        <taxon>Bacillati</taxon>
        <taxon>Bacillota</taxon>
        <taxon>Bacilli</taxon>
        <taxon>Bacillales</taxon>
        <taxon>Paenibacillaceae</taxon>
        <taxon>Paenibacillus</taxon>
    </lineage>
</organism>
<dbReference type="Gene3D" id="1.10.3210.10">
    <property type="entry name" value="Hypothetical protein af1432"/>
    <property type="match status" value="1"/>
</dbReference>
<protein>
    <submittedName>
        <fullName evidence="2">HD-GYP domain-containing protein</fullName>
        <ecNumber evidence="2">3.1.4.-</ecNumber>
    </submittedName>
</protein>
<dbReference type="CDD" id="cd00077">
    <property type="entry name" value="HDc"/>
    <property type="match status" value="1"/>
</dbReference>
<dbReference type="PANTHER" id="PTHR43155">
    <property type="entry name" value="CYCLIC DI-GMP PHOSPHODIESTERASE PA4108-RELATED"/>
    <property type="match status" value="1"/>
</dbReference>
<feature type="domain" description="HD-GYP" evidence="1">
    <location>
        <begin position="121"/>
        <end position="317"/>
    </location>
</feature>
<evidence type="ECO:0000313" key="2">
    <source>
        <dbReference type="EMBL" id="MFD1221144.1"/>
    </source>
</evidence>
<dbReference type="PANTHER" id="PTHR43155:SF2">
    <property type="entry name" value="CYCLIC DI-GMP PHOSPHODIESTERASE PA4108"/>
    <property type="match status" value="1"/>
</dbReference>
<dbReference type="Pfam" id="PF13487">
    <property type="entry name" value="HD_5"/>
    <property type="match status" value="1"/>
</dbReference>
<evidence type="ECO:0000259" key="1">
    <source>
        <dbReference type="PROSITE" id="PS51832"/>
    </source>
</evidence>
<dbReference type="Proteomes" id="UP001597180">
    <property type="component" value="Unassembled WGS sequence"/>
</dbReference>
<dbReference type="GO" id="GO:0016787">
    <property type="term" value="F:hydrolase activity"/>
    <property type="evidence" value="ECO:0007669"/>
    <property type="project" value="UniProtKB-KW"/>
</dbReference>
<proteinExistence type="predicted"/>
<gene>
    <name evidence="2" type="ORF">ACFQ4B_13540</name>
</gene>
<keyword evidence="3" id="KW-1185">Reference proteome</keyword>